<keyword evidence="2" id="KW-1185">Reference proteome</keyword>
<name>A0A1H0RTE4_9PSEU</name>
<evidence type="ECO:0000313" key="1">
    <source>
        <dbReference type="EMBL" id="SDP32690.1"/>
    </source>
</evidence>
<sequence length="36" mass="3499">MNSRDASIPVIADAPDGSTGVGEVLVRAAISAADTA</sequence>
<dbReference type="EMBL" id="FNIX01000007">
    <property type="protein sequence ID" value="SDP32690.1"/>
    <property type="molecule type" value="Genomic_DNA"/>
</dbReference>
<proteinExistence type="predicted"/>
<organism evidence="1 2">
    <name type="scientific">Lentzea jiangxiensis</name>
    <dbReference type="NCBI Taxonomy" id="641025"/>
    <lineage>
        <taxon>Bacteria</taxon>
        <taxon>Bacillati</taxon>
        <taxon>Actinomycetota</taxon>
        <taxon>Actinomycetes</taxon>
        <taxon>Pseudonocardiales</taxon>
        <taxon>Pseudonocardiaceae</taxon>
        <taxon>Lentzea</taxon>
    </lineage>
</organism>
<evidence type="ECO:0000313" key="2">
    <source>
        <dbReference type="Proteomes" id="UP000199691"/>
    </source>
</evidence>
<accession>A0A1H0RTE4</accession>
<reference evidence="2" key="1">
    <citation type="submission" date="2016-10" db="EMBL/GenBank/DDBJ databases">
        <authorList>
            <person name="Varghese N."/>
            <person name="Submissions S."/>
        </authorList>
    </citation>
    <scope>NUCLEOTIDE SEQUENCE [LARGE SCALE GENOMIC DNA]</scope>
    <source>
        <strain evidence="2">CGMCC 4.6609</strain>
    </source>
</reference>
<protein>
    <submittedName>
        <fullName evidence="1">Uncharacterized protein</fullName>
    </submittedName>
</protein>
<dbReference type="AlphaFoldDB" id="A0A1H0RTE4"/>
<gene>
    <name evidence="1" type="ORF">SAMN05421507_10771</name>
</gene>
<dbReference type="Proteomes" id="UP000199691">
    <property type="component" value="Unassembled WGS sequence"/>
</dbReference>